<reference evidence="3 4" key="1">
    <citation type="submission" date="2018-05" db="EMBL/GenBank/DDBJ databases">
        <title>Genomic Encyclopedia of Type Strains, Phase IV (KMG-V): Genome sequencing to study the core and pangenomes of soil and plant-associated prokaryotes.</title>
        <authorList>
            <person name="Whitman W."/>
        </authorList>
    </citation>
    <scope>NUCLEOTIDE SEQUENCE [LARGE SCALE GENOMIC DNA]</scope>
    <source>
        <strain evidence="3 4">SLV-132</strain>
    </source>
</reference>
<gene>
    <name evidence="3" type="ORF">C7419_102207</name>
</gene>
<dbReference type="Pfam" id="PF03929">
    <property type="entry name" value="PepSY_TM"/>
    <property type="match status" value="1"/>
</dbReference>
<dbReference type="InterPro" id="IPR005625">
    <property type="entry name" value="PepSY-ass_TM"/>
</dbReference>
<evidence type="ECO:0000256" key="1">
    <source>
        <dbReference type="SAM" id="MobiDB-lite"/>
    </source>
</evidence>
<dbReference type="Proteomes" id="UP000245754">
    <property type="component" value="Unassembled WGS sequence"/>
</dbReference>
<keyword evidence="2" id="KW-1133">Transmembrane helix</keyword>
<name>A0A316ER32_9BURK</name>
<feature type="transmembrane region" description="Helical" evidence="2">
    <location>
        <begin position="6"/>
        <end position="29"/>
    </location>
</feature>
<keyword evidence="4" id="KW-1185">Reference proteome</keyword>
<dbReference type="AlphaFoldDB" id="A0A316ER32"/>
<evidence type="ECO:0000256" key="2">
    <source>
        <dbReference type="SAM" id="Phobius"/>
    </source>
</evidence>
<accession>A0A316ER32</accession>
<protein>
    <submittedName>
        <fullName evidence="3">Putative iron-regulated membrane protein</fullName>
    </submittedName>
</protein>
<proteinExistence type="predicted"/>
<feature type="transmembrane region" description="Helical" evidence="2">
    <location>
        <begin position="398"/>
        <end position="419"/>
    </location>
</feature>
<evidence type="ECO:0000313" key="4">
    <source>
        <dbReference type="Proteomes" id="UP000245754"/>
    </source>
</evidence>
<organism evidence="3 4">
    <name type="scientific">Cupriavidus plantarum</name>
    <dbReference type="NCBI Taxonomy" id="942865"/>
    <lineage>
        <taxon>Bacteria</taxon>
        <taxon>Pseudomonadati</taxon>
        <taxon>Pseudomonadota</taxon>
        <taxon>Betaproteobacteria</taxon>
        <taxon>Burkholderiales</taxon>
        <taxon>Burkholderiaceae</taxon>
        <taxon>Cupriavidus</taxon>
    </lineage>
</organism>
<keyword evidence="2" id="KW-0812">Transmembrane</keyword>
<feature type="region of interest" description="Disordered" evidence="1">
    <location>
        <begin position="223"/>
        <end position="266"/>
    </location>
</feature>
<keyword evidence="2" id="KW-0472">Membrane</keyword>
<dbReference type="PANTHER" id="PTHR34219">
    <property type="entry name" value="IRON-REGULATED INNER MEMBRANE PROTEIN-RELATED"/>
    <property type="match status" value="1"/>
</dbReference>
<sequence length="480" mass="50947">MLWRWHFYAGLFVMPFLVVLAVTGTIYCFQPQIEPLLYPHLLRVEPGGERLPAQTLLDRARASAPAGAVATTYAINADPRASAEFVFRLAPGRSESVYLNPYTGDRLGTLSVEDRFMKQVRMLHRALLVGKPGELLMELAGCWVLVMLATGLAMWWPRLRVAGGRAFAMAPAAGKRGWWKELHSVLGVWLAIGALGFVLSGLPWTASWGQQFKALATKANLGRPAAGGGHEGHAPAQATPAPGAPASHAHASQALSSHDPHAGHTMESLPLSEVPWATGLTRVPEASGKPAMLTLDEVVRIAGKKGAGEVGAGEVGAGEEGAGTGSGCQVALPTKPGAVYTVSCFPADPKAERTLHIDPHDGRIVRDIAYGDYGPVARAVSYGTSLHMGRYFGVANQIVCAAISLGLMGLAISGFVMWWKRRPARALAAPGYPASVPPMRAWVVGLGILGAVFPMMGATMLAVWLLDRGVMLRQARRVAA</sequence>
<feature type="transmembrane region" description="Helical" evidence="2">
    <location>
        <begin position="135"/>
        <end position="156"/>
    </location>
</feature>
<feature type="transmembrane region" description="Helical" evidence="2">
    <location>
        <begin position="439"/>
        <end position="466"/>
    </location>
</feature>
<evidence type="ECO:0000313" key="3">
    <source>
        <dbReference type="EMBL" id="PWK34934.1"/>
    </source>
</evidence>
<feature type="transmembrane region" description="Helical" evidence="2">
    <location>
        <begin position="186"/>
        <end position="206"/>
    </location>
</feature>
<comment type="caution">
    <text evidence="3">The sequence shown here is derived from an EMBL/GenBank/DDBJ whole genome shotgun (WGS) entry which is preliminary data.</text>
</comment>
<feature type="compositionally biased region" description="Low complexity" evidence="1">
    <location>
        <begin position="234"/>
        <end position="257"/>
    </location>
</feature>
<dbReference type="PANTHER" id="PTHR34219:SF1">
    <property type="entry name" value="PEPSY DOMAIN-CONTAINING PROTEIN"/>
    <property type="match status" value="1"/>
</dbReference>
<dbReference type="RefSeq" id="WP_181366153.1">
    <property type="nucleotide sequence ID" value="NZ_QGGT01000002.1"/>
</dbReference>
<dbReference type="EMBL" id="QGGT01000002">
    <property type="protein sequence ID" value="PWK34934.1"/>
    <property type="molecule type" value="Genomic_DNA"/>
</dbReference>